<dbReference type="GO" id="GO:0005886">
    <property type="term" value="C:plasma membrane"/>
    <property type="evidence" value="ECO:0007669"/>
    <property type="project" value="UniProtKB-SubCell"/>
</dbReference>
<dbReference type="Pfam" id="PF02706">
    <property type="entry name" value="Wzz"/>
    <property type="match status" value="1"/>
</dbReference>
<keyword evidence="6 12" id="KW-0812">Transmembrane</keyword>
<evidence type="ECO:0000313" key="15">
    <source>
        <dbReference type="EMBL" id="RXV74556.1"/>
    </source>
</evidence>
<feature type="domain" description="Tyrosine-protein kinase G-rich" evidence="14">
    <location>
        <begin position="126"/>
        <end position="179"/>
    </location>
</feature>
<keyword evidence="10" id="KW-0270">Exopolysaccharide synthesis</keyword>
<comment type="caution">
    <text evidence="15">The sequence shown here is derived from an EMBL/GenBank/DDBJ whole genome shotgun (WGS) entry which is preliminary data.</text>
</comment>
<keyword evidence="8 12" id="KW-1133">Transmembrane helix</keyword>
<evidence type="ECO:0000256" key="12">
    <source>
        <dbReference type="SAM" id="Phobius"/>
    </source>
</evidence>
<evidence type="ECO:0000256" key="6">
    <source>
        <dbReference type="ARBA" id="ARBA00022692"/>
    </source>
</evidence>
<evidence type="ECO:0000313" key="16">
    <source>
        <dbReference type="EMBL" id="TGY56529.1"/>
    </source>
</evidence>
<reference evidence="15 17" key="1">
    <citation type="submission" date="2018-09" db="EMBL/GenBank/DDBJ databases">
        <title>Murine metabolic-syndrome-specific gut microbial biobank.</title>
        <authorList>
            <person name="Liu C."/>
        </authorList>
    </citation>
    <scope>NUCLEOTIDE SEQUENCE [LARGE SCALE GENOMIC DNA]</scope>
    <source>
        <strain evidence="15 17">C-30</strain>
    </source>
</reference>
<comment type="subcellular location">
    <subcellularLocation>
        <location evidence="1">Cell membrane</location>
        <topology evidence="1">Multi-pass membrane protein</topology>
    </subcellularLocation>
</comment>
<dbReference type="PANTHER" id="PTHR32309">
    <property type="entry name" value="TYROSINE-PROTEIN KINASE"/>
    <property type="match status" value="1"/>
</dbReference>
<protein>
    <recommendedName>
        <fullName evidence="4">Capsular polysaccharide biosynthesis protein CpsC</fullName>
    </recommendedName>
</protein>
<dbReference type="EMBL" id="SRYK01000008">
    <property type="protein sequence ID" value="TGY56529.1"/>
    <property type="molecule type" value="Genomic_DNA"/>
</dbReference>
<accession>A0A4Q2AV02</accession>
<evidence type="ECO:0000256" key="3">
    <source>
        <dbReference type="ARBA" id="ARBA00006683"/>
    </source>
</evidence>
<evidence type="ECO:0000259" key="13">
    <source>
        <dbReference type="Pfam" id="PF02706"/>
    </source>
</evidence>
<dbReference type="Proteomes" id="UP000289316">
    <property type="component" value="Unassembled WGS sequence"/>
</dbReference>
<dbReference type="GO" id="GO:0000271">
    <property type="term" value="P:polysaccharide biosynthetic process"/>
    <property type="evidence" value="ECO:0007669"/>
    <property type="project" value="UniProtKB-KW"/>
</dbReference>
<dbReference type="GO" id="GO:0004713">
    <property type="term" value="F:protein tyrosine kinase activity"/>
    <property type="evidence" value="ECO:0007669"/>
    <property type="project" value="TreeGrafter"/>
</dbReference>
<evidence type="ECO:0000313" key="18">
    <source>
        <dbReference type="Proteomes" id="UP000306855"/>
    </source>
</evidence>
<reference evidence="16 18" key="2">
    <citation type="submission" date="2019-04" db="EMBL/GenBank/DDBJ databases">
        <title>Microbes associate with the intestines of laboratory mice.</title>
        <authorList>
            <person name="Navarre W."/>
            <person name="Wong E."/>
            <person name="Huang K."/>
            <person name="Tropini C."/>
            <person name="Ng K."/>
            <person name="Yu B."/>
        </authorList>
    </citation>
    <scope>NUCLEOTIDE SEQUENCE [LARGE SCALE GENOMIC DNA]</scope>
    <source>
        <strain evidence="16 18">NM26_J9</strain>
    </source>
</reference>
<gene>
    <name evidence="15" type="ORF">D6C19_05070</name>
    <name evidence="16" type="ORF">E5340_02800</name>
</gene>
<dbReference type="InterPro" id="IPR003856">
    <property type="entry name" value="LPS_length_determ_N"/>
</dbReference>
<sequence length="233" mass="25178">MMISIGATIGGLIALIVSFVFMVPKYSASSDILVNQKVDNTSVQYAVQQADLQAINTYKDILKKPIILDTVLKELKQKNNYAGTMDDLKKSIAITNSTNSQVVTVTATDTNAYTAADMANMIADVFKRKIKTIMKVDNVTVVSKATVDTTPVSPNKKLNILLGLVVGALLGTLVGVIKELMDTTVKGTDFLDDLGLVNLGSAYHISSSNNSRSYRVVEIVEDADGSSEMHRRV</sequence>
<evidence type="ECO:0000256" key="1">
    <source>
        <dbReference type="ARBA" id="ARBA00004651"/>
    </source>
</evidence>
<dbReference type="AlphaFoldDB" id="A0A4Q2AV02"/>
<organism evidence="15 17">
    <name type="scientific">Ligilactobacillus murinus</name>
    <dbReference type="NCBI Taxonomy" id="1622"/>
    <lineage>
        <taxon>Bacteria</taxon>
        <taxon>Bacillati</taxon>
        <taxon>Bacillota</taxon>
        <taxon>Bacilli</taxon>
        <taxon>Lactobacillales</taxon>
        <taxon>Lactobacillaceae</taxon>
        <taxon>Ligilactobacillus</taxon>
    </lineage>
</organism>
<evidence type="ECO:0000256" key="11">
    <source>
        <dbReference type="ARBA" id="ARBA00045736"/>
    </source>
</evidence>
<feature type="domain" description="Polysaccharide chain length determinant N-terminal" evidence="13">
    <location>
        <begin position="2"/>
        <end position="75"/>
    </location>
</feature>
<evidence type="ECO:0000256" key="9">
    <source>
        <dbReference type="ARBA" id="ARBA00023136"/>
    </source>
</evidence>
<evidence type="ECO:0000256" key="5">
    <source>
        <dbReference type="ARBA" id="ARBA00022475"/>
    </source>
</evidence>
<keyword evidence="7" id="KW-0972">Capsule biogenesis/degradation</keyword>
<keyword evidence="9 12" id="KW-0472">Membrane</keyword>
<dbReference type="PANTHER" id="PTHR32309:SF13">
    <property type="entry name" value="FERRIC ENTEROBACTIN TRANSPORT PROTEIN FEPE"/>
    <property type="match status" value="1"/>
</dbReference>
<evidence type="ECO:0000256" key="7">
    <source>
        <dbReference type="ARBA" id="ARBA00022903"/>
    </source>
</evidence>
<name>A0A4Q2AV02_9LACO</name>
<feature type="transmembrane region" description="Helical" evidence="12">
    <location>
        <begin position="158"/>
        <end position="177"/>
    </location>
</feature>
<evidence type="ECO:0000256" key="10">
    <source>
        <dbReference type="ARBA" id="ARBA00023169"/>
    </source>
</evidence>
<comment type="function">
    <text evidence="11">Required for CpsD phosphorylation. Involved in the regulation of capsular polysaccharide biosynthesis. May be part of a complex that directs the coordinated polymerization and export to the cell surface of the capsular polysaccharide.</text>
</comment>
<keyword evidence="5" id="KW-1003">Cell membrane</keyword>
<evidence type="ECO:0000256" key="4">
    <source>
        <dbReference type="ARBA" id="ARBA00020739"/>
    </source>
</evidence>
<evidence type="ECO:0000256" key="8">
    <source>
        <dbReference type="ARBA" id="ARBA00022989"/>
    </source>
</evidence>
<comment type="pathway">
    <text evidence="2">Capsule biogenesis; capsule polysaccharide biosynthesis.</text>
</comment>
<evidence type="ECO:0000256" key="2">
    <source>
        <dbReference type="ARBA" id="ARBA00005132"/>
    </source>
</evidence>
<dbReference type="Proteomes" id="UP000306855">
    <property type="component" value="Unassembled WGS sequence"/>
</dbReference>
<dbReference type="Pfam" id="PF13807">
    <property type="entry name" value="GNVR"/>
    <property type="match status" value="1"/>
</dbReference>
<dbReference type="EMBL" id="QZFR01000029">
    <property type="protein sequence ID" value="RXV74556.1"/>
    <property type="molecule type" value="Genomic_DNA"/>
</dbReference>
<proteinExistence type="inferred from homology"/>
<evidence type="ECO:0000259" key="14">
    <source>
        <dbReference type="Pfam" id="PF13807"/>
    </source>
</evidence>
<evidence type="ECO:0000313" key="17">
    <source>
        <dbReference type="Proteomes" id="UP000289316"/>
    </source>
</evidence>
<comment type="similarity">
    <text evidence="3">Belongs to the CpsC/CapA family.</text>
</comment>
<dbReference type="InterPro" id="IPR032807">
    <property type="entry name" value="GNVR"/>
</dbReference>
<dbReference type="InterPro" id="IPR050445">
    <property type="entry name" value="Bact_polysacc_biosynth/exp"/>
</dbReference>
<dbReference type="OrthoDB" id="2360475at2"/>